<protein>
    <recommendedName>
        <fullName evidence="4">Extracellular membrane protein CFEM domain-containing protein</fullName>
    </recommendedName>
</protein>
<evidence type="ECO:0000313" key="3">
    <source>
        <dbReference type="Proteomes" id="UP000184330"/>
    </source>
</evidence>
<dbReference type="AlphaFoldDB" id="A0A1L7XB36"/>
<evidence type="ECO:0000256" key="1">
    <source>
        <dbReference type="SAM" id="SignalP"/>
    </source>
</evidence>
<organism evidence="2 3">
    <name type="scientific">Phialocephala subalpina</name>
    <dbReference type="NCBI Taxonomy" id="576137"/>
    <lineage>
        <taxon>Eukaryota</taxon>
        <taxon>Fungi</taxon>
        <taxon>Dikarya</taxon>
        <taxon>Ascomycota</taxon>
        <taxon>Pezizomycotina</taxon>
        <taxon>Leotiomycetes</taxon>
        <taxon>Helotiales</taxon>
        <taxon>Mollisiaceae</taxon>
        <taxon>Phialocephala</taxon>
        <taxon>Phialocephala fortinii species complex</taxon>
    </lineage>
</organism>
<evidence type="ECO:0008006" key="4">
    <source>
        <dbReference type="Google" id="ProtNLM"/>
    </source>
</evidence>
<keyword evidence="1" id="KW-0732">Signal</keyword>
<gene>
    <name evidence="2" type="ORF">PAC_12122</name>
</gene>
<proteinExistence type="predicted"/>
<dbReference type="EMBL" id="FJOG01000020">
    <property type="protein sequence ID" value="CZR62225.1"/>
    <property type="molecule type" value="Genomic_DNA"/>
</dbReference>
<name>A0A1L7XB36_9HELO</name>
<feature type="signal peptide" evidence="1">
    <location>
        <begin position="1"/>
        <end position="17"/>
    </location>
</feature>
<sequence length="74" mass="7728">MQFFTTIIALFAAVAVAVPTGNEASLKEARALGTSIAERSVCTIACDVACNSTILALAQTKCLEICFGIQKSKC</sequence>
<evidence type="ECO:0000313" key="2">
    <source>
        <dbReference type="EMBL" id="CZR62225.1"/>
    </source>
</evidence>
<dbReference type="OrthoDB" id="4500945at2759"/>
<dbReference type="Proteomes" id="UP000184330">
    <property type="component" value="Unassembled WGS sequence"/>
</dbReference>
<keyword evidence="3" id="KW-1185">Reference proteome</keyword>
<feature type="chain" id="PRO_5012860488" description="Extracellular membrane protein CFEM domain-containing protein" evidence="1">
    <location>
        <begin position="18"/>
        <end position="74"/>
    </location>
</feature>
<reference evidence="2 3" key="1">
    <citation type="submission" date="2016-03" db="EMBL/GenBank/DDBJ databases">
        <authorList>
            <person name="Ploux O."/>
        </authorList>
    </citation>
    <scope>NUCLEOTIDE SEQUENCE [LARGE SCALE GENOMIC DNA]</scope>
    <source>
        <strain evidence="2 3">UAMH 11012</strain>
    </source>
</reference>
<accession>A0A1L7XB36</accession>